<evidence type="ECO:0000313" key="2">
    <source>
        <dbReference type="Proteomes" id="UP000321026"/>
    </source>
</evidence>
<name>A0A5C7J388_9BACT</name>
<comment type="caution">
    <text evidence="1">The sequence shown here is derived from an EMBL/GenBank/DDBJ whole genome shotgun (WGS) entry which is preliminary data.</text>
</comment>
<gene>
    <name evidence="1" type="ORF">E6Q11_05770</name>
</gene>
<accession>A0A5C7J388</accession>
<sequence length="105" mass="11877">MAIFTKRGTEITQEFIAQQMEKSDAWLYRSITAIYKWQTEDEKAIQATSHSNGVGFNAIDAHILSSFAVQIAQRGFLTVKQKMIARKKMVKYAGQLFRIATSKSA</sequence>
<protein>
    <submittedName>
        <fullName evidence="1">Uncharacterized protein</fullName>
    </submittedName>
</protein>
<dbReference type="EMBL" id="SSDS01000090">
    <property type="protein sequence ID" value="TXG75963.1"/>
    <property type="molecule type" value="Genomic_DNA"/>
</dbReference>
<organism evidence="1 2">
    <name type="scientific">Candidatus Dojkabacteria bacterium</name>
    <dbReference type="NCBI Taxonomy" id="2099670"/>
    <lineage>
        <taxon>Bacteria</taxon>
        <taxon>Candidatus Dojkabacteria</taxon>
    </lineage>
</organism>
<proteinExistence type="predicted"/>
<reference evidence="1 2" key="1">
    <citation type="submission" date="2018-09" db="EMBL/GenBank/DDBJ databases">
        <title>Metagenome Assembled Genomes from an Advanced Water Purification Facility.</title>
        <authorList>
            <person name="Stamps B.W."/>
            <person name="Spear J.R."/>
        </authorList>
    </citation>
    <scope>NUCLEOTIDE SEQUENCE [LARGE SCALE GENOMIC DNA]</scope>
    <source>
        <strain evidence="1">Bin_63_2</strain>
    </source>
</reference>
<evidence type="ECO:0000313" key="1">
    <source>
        <dbReference type="EMBL" id="TXG75963.1"/>
    </source>
</evidence>
<dbReference type="Proteomes" id="UP000321026">
    <property type="component" value="Unassembled WGS sequence"/>
</dbReference>
<dbReference type="AlphaFoldDB" id="A0A5C7J388"/>